<evidence type="ECO:0000256" key="3">
    <source>
        <dbReference type="ARBA" id="ARBA00022801"/>
    </source>
</evidence>
<evidence type="ECO:0000259" key="8">
    <source>
        <dbReference type="Pfam" id="PF00082"/>
    </source>
</evidence>
<dbReference type="SUPFAM" id="SSF52743">
    <property type="entry name" value="Subtilisin-like"/>
    <property type="match status" value="1"/>
</dbReference>
<gene>
    <name evidence="9" type="ORF">CUD01_30670</name>
</gene>
<dbReference type="Proteomes" id="UP000315842">
    <property type="component" value="Unassembled WGS sequence"/>
</dbReference>
<dbReference type="InterPro" id="IPR036852">
    <property type="entry name" value="Peptidase_S8/S53_dom_sf"/>
</dbReference>
<dbReference type="EMBL" id="BJLP01000074">
    <property type="protein sequence ID" value="GEA82623.1"/>
    <property type="molecule type" value="Genomic_DNA"/>
</dbReference>
<dbReference type="InterPro" id="IPR015500">
    <property type="entry name" value="Peptidase_S8_subtilisin-rel"/>
</dbReference>
<dbReference type="InterPro" id="IPR023827">
    <property type="entry name" value="Peptidase_S8_Asp-AS"/>
</dbReference>
<keyword evidence="7" id="KW-0732">Signal</keyword>
<evidence type="ECO:0000256" key="6">
    <source>
        <dbReference type="SAM" id="Phobius"/>
    </source>
</evidence>
<feature type="transmembrane region" description="Helical" evidence="6">
    <location>
        <begin position="375"/>
        <end position="396"/>
    </location>
</feature>
<dbReference type="PROSITE" id="PS00136">
    <property type="entry name" value="SUBTILASE_ASP"/>
    <property type="match status" value="1"/>
</dbReference>
<dbReference type="PRINTS" id="PR00723">
    <property type="entry name" value="SUBTILISIN"/>
</dbReference>
<feature type="active site" description="Charge relay system" evidence="5">
    <location>
        <position position="104"/>
    </location>
</feature>
<proteinExistence type="inferred from homology"/>
<keyword evidence="3 5" id="KW-0378">Hydrolase</keyword>
<feature type="signal peptide" evidence="7">
    <location>
        <begin position="1"/>
        <end position="24"/>
    </location>
</feature>
<dbReference type="GO" id="GO:0006508">
    <property type="term" value="P:proteolysis"/>
    <property type="evidence" value="ECO:0007669"/>
    <property type="project" value="UniProtKB-KW"/>
</dbReference>
<feature type="domain" description="Peptidase S8/S53" evidence="8">
    <location>
        <begin position="59"/>
        <end position="323"/>
    </location>
</feature>
<dbReference type="Gene3D" id="3.40.50.200">
    <property type="entry name" value="Peptidase S8/S53 domain"/>
    <property type="match status" value="1"/>
</dbReference>
<evidence type="ECO:0000256" key="4">
    <source>
        <dbReference type="ARBA" id="ARBA00022825"/>
    </source>
</evidence>
<evidence type="ECO:0000313" key="10">
    <source>
        <dbReference type="Proteomes" id="UP000315842"/>
    </source>
</evidence>
<evidence type="ECO:0000256" key="2">
    <source>
        <dbReference type="ARBA" id="ARBA00022670"/>
    </source>
</evidence>
<keyword evidence="6" id="KW-0472">Membrane</keyword>
<evidence type="ECO:0000256" key="5">
    <source>
        <dbReference type="PROSITE-ProRule" id="PRU01240"/>
    </source>
</evidence>
<comment type="similarity">
    <text evidence="1 5">Belongs to the peptidase S8 family.</text>
</comment>
<dbReference type="GO" id="GO:0004252">
    <property type="term" value="F:serine-type endopeptidase activity"/>
    <property type="evidence" value="ECO:0007669"/>
    <property type="project" value="UniProtKB-UniRule"/>
</dbReference>
<feature type="active site" description="Charge relay system" evidence="5">
    <location>
        <position position="68"/>
    </location>
</feature>
<sequence length="402" mass="40980">MLLGCAGTGLLSGALVVAAPAAHAAPEQGCGGEAPRYLDEEPPALAQLGAQRAGQLATGDGVTVAVVDSGVDDSNPHLAGAVLAGTDVVRPGTADAGRKDTWGHGTTVAGIIAARPVEGSGVRGLAPGARILPVRVYYGEDSQAERDGTDPDPGRIAEGIRWAVDHGAQVVNVSMSSDADDPALRAAVEHATSNGSLVVASAGNRNTADDDADGPRFPAAYPDVLAVAAVDRDLNATDASIHGDHVDVAAPGQDVLGVYRGAGDCWFAVDAPAPSWSTAYVSAAAALVAQRFPDETPAQWAYRLEVTAARAVAHERTRETGWGVVRPDQALQHVDDGTAVGPPNPTSTDGPPVAAVTPVAVPASVDPLEPVRATAVWWVLAATTVVTLVALAWRLVGPRRSR</sequence>
<evidence type="ECO:0000256" key="7">
    <source>
        <dbReference type="SAM" id="SignalP"/>
    </source>
</evidence>
<reference evidence="9 10" key="1">
    <citation type="submission" date="2019-06" db="EMBL/GenBank/DDBJ databases">
        <title>Whole genome shotgun sequence of Cellulomonas uda NBRC 3747.</title>
        <authorList>
            <person name="Hosoyama A."/>
            <person name="Uohara A."/>
            <person name="Ohji S."/>
            <person name="Ichikawa N."/>
        </authorList>
    </citation>
    <scope>NUCLEOTIDE SEQUENCE [LARGE SCALE GENOMIC DNA]</scope>
    <source>
        <strain evidence="9 10">NBRC 3747</strain>
    </source>
</reference>
<evidence type="ECO:0000313" key="9">
    <source>
        <dbReference type="EMBL" id="GEA82623.1"/>
    </source>
</evidence>
<keyword evidence="2 5" id="KW-0645">Protease</keyword>
<dbReference type="InterPro" id="IPR050131">
    <property type="entry name" value="Peptidase_S8_subtilisin-like"/>
</dbReference>
<keyword evidence="10" id="KW-1185">Reference proteome</keyword>
<dbReference type="PROSITE" id="PS51892">
    <property type="entry name" value="SUBTILASE"/>
    <property type="match status" value="1"/>
</dbReference>
<dbReference type="InterPro" id="IPR022398">
    <property type="entry name" value="Peptidase_S8_His-AS"/>
</dbReference>
<dbReference type="InterPro" id="IPR000209">
    <property type="entry name" value="Peptidase_S8/S53_dom"/>
</dbReference>
<evidence type="ECO:0000256" key="1">
    <source>
        <dbReference type="ARBA" id="ARBA00011073"/>
    </source>
</evidence>
<dbReference type="PANTHER" id="PTHR43806:SF11">
    <property type="entry name" value="CEREVISIN-RELATED"/>
    <property type="match status" value="1"/>
</dbReference>
<dbReference type="PROSITE" id="PS00137">
    <property type="entry name" value="SUBTILASE_HIS"/>
    <property type="match status" value="1"/>
</dbReference>
<keyword evidence="6" id="KW-0812">Transmembrane</keyword>
<keyword evidence="6" id="KW-1133">Transmembrane helix</keyword>
<accession>A0A4Y3KF93</accession>
<feature type="active site" description="Charge relay system" evidence="5">
    <location>
        <position position="275"/>
    </location>
</feature>
<dbReference type="Pfam" id="PF00082">
    <property type="entry name" value="Peptidase_S8"/>
    <property type="match status" value="1"/>
</dbReference>
<dbReference type="AlphaFoldDB" id="A0A4Y3KF93"/>
<name>A0A4Y3KF93_CELUD</name>
<dbReference type="PANTHER" id="PTHR43806">
    <property type="entry name" value="PEPTIDASE S8"/>
    <property type="match status" value="1"/>
</dbReference>
<comment type="caution">
    <text evidence="9">The sequence shown here is derived from an EMBL/GenBank/DDBJ whole genome shotgun (WGS) entry which is preliminary data.</text>
</comment>
<organism evidence="9 10">
    <name type="scientific">Cellulomonas uda</name>
    <dbReference type="NCBI Taxonomy" id="1714"/>
    <lineage>
        <taxon>Bacteria</taxon>
        <taxon>Bacillati</taxon>
        <taxon>Actinomycetota</taxon>
        <taxon>Actinomycetes</taxon>
        <taxon>Micrococcales</taxon>
        <taxon>Cellulomonadaceae</taxon>
        <taxon>Cellulomonas</taxon>
    </lineage>
</organism>
<keyword evidence="4 5" id="KW-0720">Serine protease</keyword>
<feature type="chain" id="PRO_5021465723" description="Peptidase S8/S53 domain-containing protein" evidence="7">
    <location>
        <begin position="25"/>
        <end position="402"/>
    </location>
</feature>
<protein>
    <recommendedName>
        <fullName evidence="8">Peptidase S8/S53 domain-containing protein</fullName>
    </recommendedName>
</protein>